<organism evidence="1 2">
    <name type="scientific">Candidatus Fervidibacter sacchari</name>
    <dbReference type="NCBI Taxonomy" id="1448929"/>
    <lineage>
        <taxon>Bacteria</taxon>
        <taxon>Candidatus Fervidibacterota</taxon>
        <taxon>Candidatus Fervidibacter</taxon>
    </lineage>
</organism>
<sequence length="122" mass="14523">MAKRKRTDLPDETELAVRPSVWLRWYEQHLKQVLAAWAKRKRLEQEDLELLLFDRSDLERTIRALPKSLTPAERRKLEKLDSELRKLAPAIRAAIPDLAEIRQSLGVPKSHWWWFLDEEEVS</sequence>
<proteinExistence type="predicted"/>
<evidence type="ECO:0000313" key="1">
    <source>
        <dbReference type="EMBL" id="MCS3919387.1"/>
    </source>
</evidence>
<keyword evidence="2" id="KW-1185">Reference proteome</keyword>
<dbReference type="Proteomes" id="UP001204798">
    <property type="component" value="Unassembled WGS sequence"/>
</dbReference>
<name>A0ABT2EN56_9BACT</name>
<gene>
    <name evidence="1" type="ORF">M2350_001800</name>
</gene>
<comment type="caution">
    <text evidence="1">The sequence shown here is derived from an EMBL/GenBank/DDBJ whole genome shotgun (WGS) entry which is preliminary data.</text>
</comment>
<reference evidence="1 2" key="1">
    <citation type="submission" date="2022-08" db="EMBL/GenBank/DDBJ databases">
        <title>Bacterial and archaeal communities from various locations to study Microbial Dark Matter (Phase II).</title>
        <authorList>
            <person name="Stepanauskas R."/>
        </authorList>
    </citation>
    <scope>NUCLEOTIDE SEQUENCE [LARGE SCALE GENOMIC DNA]</scope>
    <source>
        <strain evidence="1 2">PD1</strain>
    </source>
</reference>
<dbReference type="EMBL" id="JANUCP010000003">
    <property type="protein sequence ID" value="MCS3919387.1"/>
    <property type="molecule type" value="Genomic_DNA"/>
</dbReference>
<dbReference type="RefSeq" id="WP_259095765.1">
    <property type="nucleotide sequence ID" value="NZ_CP130454.1"/>
</dbReference>
<accession>A0ABT2EN56</accession>
<protein>
    <submittedName>
        <fullName evidence="1">Uncharacterized protein</fullName>
    </submittedName>
</protein>
<evidence type="ECO:0000313" key="2">
    <source>
        <dbReference type="Proteomes" id="UP001204798"/>
    </source>
</evidence>